<organism evidence="3 4">
    <name type="scientific">Patella caerulea</name>
    <name type="common">Rayed Mediterranean limpet</name>
    <dbReference type="NCBI Taxonomy" id="87958"/>
    <lineage>
        <taxon>Eukaryota</taxon>
        <taxon>Metazoa</taxon>
        <taxon>Spiralia</taxon>
        <taxon>Lophotrochozoa</taxon>
        <taxon>Mollusca</taxon>
        <taxon>Gastropoda</taxon>
        <taxon>Patellogastropoda</taxon>
        <taxon>Patelloidea</taxon>
        <taxon>Patellidae</taxon>
        <taxon>Patella</taxon>
    </lineage>
</organism>
<evidence type="ECO:0000256" key="1">
    <source>
        <dbReference type="SAM" id="Coils"/>
    </source>
</evidence>
<feature type="region of interest" description="Disordered" evidence="2">
    <location>
        <begin position="470"/>
        <end position="552"/>
    </location>
</feature>
<feature type="region of interest" description="Disordered" evidence="2">
    <location>
        <begin position="41"/>
        <end position="109"/>
    </location>
</feature>
<feature type="region of interest" description="Disordered" evidence="2">
    <location>
        <begin position="1"/>
        <end position="29"/>
    </location>
</feature>
<feature type="coiled-coil region" evidence="1">
    <location>
        <begin position="154"/>
        <end position="181"/>
    </location>
</feature>
<feature type="region of interest" description="Disordered" evidence="2">
    <location>
        <begin position="1166"/>
        <end position="1255"/>
    </location>
</feature>
<evidence type="ECO:0000313" key="4">
    <source>
        <dbReference type="Proteomes" id="UP001347796"/>
    </source>
</evidence>
<dbReference type="PANTHER" id="PTHR37915:SF3">
    <property type="match status" value="1"/>
</dbReference>
<feature type="compositionally biased region" description="Low complexity" evidence="2">
    <location>
        <begin position="62"/>
        <end position="71"/>
    </location>
</feature>
<sequence>MSTQVVGYLDLRKTYDNEPPVYKTSLFEKKDLSDLDQGRRFELDLSESSQSRQSSRQDSRSGSRSSASSSKQKNKGKSKVGKEASDLSTTSDGDNTADNKRSKSTLETVREADSFENSWDLLDEESWGSVPVSDIPGRYNQYRKLSQNHIKDLEDKLQLNLARMHRKVQTLKAQFQEHKSKWDAERQILMDQVQQAQYLQTDAEKEADSTITQLENFITEQERLELEEAKKRQEMAASAELLKQVTPRSVQPSPNEDLNKLMQQTDDAKALASTVPAEIVQEKKNIDAKELGKLLDLDSGLQPIQQIVIKNLKTMMSDPEDKLPAYQQKILESLRSALKVLSDTKSELEDEEILRTLTVVSLASQLTQESMLLGVRPNSLFKTLADLSKRLLDEKENELKLMLLDNTTDDGFSEISFESGTEAEISISTLRDLPILDDVSEVDIHSEKPEKLPDTEETAVQTDEIYKDAVTENDTENQKQLSDDQEESPVSASSAKSQYSSAITGATADDENTGCAVEEDTDEANMSVLKTRPMSGRSFTTNSPMSDTSDTRFNHSIVSQTDSSIATSSKPNYLVVKLPDGGSIEDDDFRISSAKSRHSLRSHYKSKIQETKKAAEDRKYKAAALSKSITQVKDEEEKIIDEDHEDYLKGFGYSITGELLPEHPVVQEYLKSHNSTISFKEALTKILLDKDMMSASQLISDLEIHHFKKEAKIFPQLEKMTKNTSMVLDEIISLLNSILFNDRDPPVSSMMYISRDPTCMSREKTPDTSRTPAPTRESIHSNVNNQGLDNVDNEYIRDLQHQCHLLRDHIDETSKKHEEQMRHNTVVMMEMQDTINGLQRELSTLGKAPRSRSVTPRLQLSQAPSPESSIMFTRLDAERNAKIMKKAVNDAKLDQNKYKDAVSQMDKYVSLPAQRLAHLVQKYVHHYRMKYIEETVQKSRTLDDDVFDVLDKMEDLQNQRAKRWADKMDEMGTERLRMANLLMETLDSIENESGIFLIKPMYSYRGRELLQRYTGKLSRPIRSRKANSSTVLPENLRSFGPAPTPASNIRSIHREVSSLQNQDTRQVTAPSPKGTFDGTDGGVAGAAVNWVGTSSNSTWNMSASQPSAVRDDVNSFHNTPRILELDINRMLIGQNNISTRLCYPLTDDRLVNASQNTLRTYVTVNRPAVQPKGQDRPHSVTGARDSCAPPTTPQQISSSEVDVPQKLPSTPPLPPINKTRNISASSSRLSPSLDGGIHIKHGRSHGKSQTTSDED</sequence>
<proteinExistence type="predicted"/>
<protein>
    <submittedName>
        <fullName evidence="3">Uncharacterized protein</fullName>
    </submittedName>
</protein>
<feature type="compositionally biased region" description="Low complexity" evidence="2">
    <location>
        <begin position="488"/>
        <end position="502"/>
    </location>
</feature>
<evidence type="ECO:0000256" key="2">
    <source>
        <dbReference type="SAM" id="MobiDB-lite"/>
    </source>
</evidence>
<feature type="compositionally biased region" description="Polar residues" evidence="2">
    <location>
        <begin position="537"/>
        <end position="548"/>
    </location>
</feature>
<feature type="region of interest" description="Disordered" evidence="2">
    <location>
        <begin position="1021"/>
        <end position="1046"/>
    </location>
</feature>
<feature type="region of interest" description="Disordered" evidence="2">
    <location>
        <begin position="1059"/>
        <end position="1080"/>
    </location>
</feature>
<feature type="region of interest" description="Disordered" evidence="2">
    <location>
        <begin position="846"/>
        <end position="866"/>
    </location>
</feature>
<comment type="caution">
    <text evidence="3">The sequence shown here is derived from an EMBL/GenBank/DDBJ whole genome shotgun (WGS) entry which is preliminary data.</text>
</comment>
<keyword evidence="4" id="KW-1185">Reference proteome</keyword>
<dbReference type="AlphaFoldDB" id="A0AAN8PT94"/>
<keyword evidence="1" id="KW-0175">Coiled coil</keyword>
<feature type="compositionally biased region" description="Polar residues" evidence="2">
    <location>
        <begin position="86"/>
        <end position="96"/>
    </location>
</feature>
<reference evidence="3 4" key="1">
    <citation type="submission" date="2024-01" db="EMBL/GenBank/DDBJ databases">
        <title>The genome of the rayed Mediterranean limpet Patella caerulea (Linnaeus, 1758).</title>
        <authorList>
            <person name="Anh-Thu Weber A."/>
            <person name="Halstead-Nussloch G."/>
        </authorList>
    </citation>
    <scope>NUCLEOTIDE SEQUENCE [LARGE SCALE GENOMIC DNA]</scope>
    <source>
        <strain evidence="3">AATW-2023a</strain>
        <tissue evidence="3">Whole specimen</tissue>
    </source>
</reference>
<feature type="compositionally biased region" description="Polar residues" evidence="2">
    <location>
        <begin position="1059"/>
        <end position="1069"/>
    </location>
</feature>
<name>A0AAN8PT94_PATCE</name>
<dbReference type="EMBL" id="JAZGQO010000006">
    <property type="protein sequence ID" value="KAK6184647.1"/>
    <property type="molecule type" value="Genomic_DNA"/>
</dbReference>
<accession>A0AAN8PT94</accession>
<evidence type="ECO:0000313" key="3">
    <source>
        <dbReference type="EMBL" id="KAK6184647.1"/>
    </source>
</evidence>
<feature type="compositionally biased region" description="Acidic residues" evidence="2">
    <location>
        <begin position="508"/>
        <end position="523"/>
    </location>
</feature>
<dbReference type="PANTHER" id="PTHR37915">
    <property type="match status" value="1"/>
</dbReference>
<dbReference type="Proteomes" id="UP001347796">
    <property type="component" value="Unassembled WGS sequence"/>
</dbReference>
<feature type="compositionally biased region" description="Low complexity" evidence="2">
    <location>
        <begin position="1223"/>
        <end position="1232"/>
    </location>
</feature>
<feature type="compositionally biased region" description="Polar residues" evidence="2">
    <location>
        <begin position="852"/>
        <end position="866"/>
    </location>
</feature>
<feature type="region of interest" description="Disordered" evidence="2">
    <location>
        <begin position="759"/>
        <end position="787"/>
    </location>
</feature>
<gene>
    <name evidence="3" type="ORF">SNE40_007080</name>
</gene>